<name>A0A6H0XP29_9PEZI</name>
<feature type="region of interest" description="Disordered" evidence="10">
    <location>
        <begin position="655"/>
        <end position="692"/>
    </location>
</feature>
<feature type="region of interest" description="Disordered" evidence="10">
    <location>
        <begin position="183"/>
        <end position="223"/>
    </location>
</feature>
<evidence type="ECO:0000256" key="1">
    <source>
        <dbReference type="ARBA" id="ARBA00004651"/>
    </source>
</evidence>
<dbReference type="InterPro" id="IPR054295">
    <property type="entry name" value="CHS4-like_dom"/>
</dbReference>
<feature type="transmembrane region" description="Helical" evidence="11">
    <location>
        <begin position="1148"/>
        <end position="1173"/>
    </location>
</feature>
<sequence>MPSRPDPSSQRTRDPHRDSQRTRRHSSQRRSSATRERRPSQPDARSPRSPEAVRHARRSSHTSYRGVDEPVSGRRRRSSSRQAQSRPVVEKNVFADTQPATSPYSVIGDRDPMMNASMLSAPARKTEDLSRKKSLIKPERRRQNPDDPNYYYRRHAQNMNVMPSSTGNDPQLEEDIATLSSESAELKPDVPLHDEKKLLKQPSKKLNKLSRKGTGNETHDQKRRRIEETPGAITLWSTYCHLITFWMPNPILRCMGKVQKEQQRAWREKMGLISIILAICALVGYLTFGFTITVCSQGGPLRLRVNQVGKGYMIFHGQAYDLTRSTHPLARGVPSGANVLFDLNTQNGGNGGYDGSFMFQNVNGKCKGLITAAKNSDVPTDSSGNLAWYFPCNLYAQDGSTAPNKSMPYYLGYSCHTSNQARSDFYGLQGSGDVYYTWDDVKNKSRNLVVYSGDVLDLDLLAWFNTTQVSYPSSFDAIRTNQDIRGTDVTVAFSGNPQYKQVAQCFQEIIRVGSVDTETVGCIASQVVLYVSLIFILAIVVTKFALALLFQWFLCRRYAADKTSMSSSSKKRAQQIEDWTEDIYRPPPKITDPASGASNSSGRRTSFLPTTSRFTSPYAMDRALAKNRPPPTTMASSGARLISGYGNRSESNLLLGEKQSMAEDRSSMVMSKTDRYSVMPSEETSGPQGFIHESVVPQPPPEWQPFGFPLAHTICLVTAYSEGPEGIRTTLDSVAMTDYPNSHKLMFVVCDGLIKGKGESMSTPDACLSMMRDHTILPDEVAPFSYVAVASGSKRHNMAKVYAGFYDYGADSIIPVEKQQRVPMIVIVKCGTPAEKGQAKPGNRGKRDSQIILMSFLQKVMFDERMTELEFEMFNGIWKITGISPDFYEIVLMVDADTKVFPDSLTHMVSAMVKDPEIMGLCGETKIANKAQSWVSMIQVFEYFISHHLSKSFESVFGGVTCLPGCFCMYRIKTPKGGQNYWVPILANPDIVEHYSENVVDTLHKKNLLLLGEDRYLSTLMLKTFPKRKQVFVPQAVCKTTVPDTFKVLLSQRRRWINSTVHNLMELVLVRDLCGTFCFSMQFVVFIELIGTLVLPAAISFTVYVLALGIKAGITHTEAPVIPLVLLLLILGLPGVLIIITAHRPVYVLWMLIYLLSLPIWNLVLPAYAFWHFDDFSWGDTRKAAGENAKADRAGHGGDGEFDSSKITMKRWGDFEQERRLRSPAWTNNTASQGPYSQHGTPTMVGNQDYYNQRTHTRQPSNLGYSETTYSDYP</sequence>
<evidence type="ECO:0000256" key="6">
    <source>
        <dbReference type="ARBA" id="ARBA00022692"/>
    </source>
</evidence>
<feature type="transmembrane region" description="Helical" evidence="11">
    <location>
        <begin position="527"/>
        <end position="555"/>
    </location>
</feature>
<dbReference type="PANTHER" id="PTHR22914:SF16">
    <property type="entry name" value="CHITIN SYNTHASE 3"/>
    <property type="match status" value="1"/>
</dbReference>
<feature type="compositionally biased region" description="Polar residues" evidence="10">
    <location>
        <begin position="1"/>
        <end position="10"/>
    </location>
</feature>
<keyword evidence="9" id="KW-0325">Glycoprotein</keyword>
<gene>
    <name evidence="13" type="ORF">AMS68_001902</name>
</gene>
<dbReference type="GO" id="GO:0030428">
    <property type="term" value="C:cell septum"/>
    <property type="evidence" value="ECO:0007669"/>
    <property type="project" value="TreeGrafter"/>
</dbReference>
<feature type="transmembrane region" description="Helical" evidence="11">
    <location>
        <begin position="1093"/>
        <end position="1114"/>
    </location>
</feature>
<feature type="compositionally biased region" description="Basic and acidic residues" evidence="10">
    <location>
        <begin position="33"/>
        <end position="54"/>
    </location>
</feature>
<feature type="region of interest" description="Disordered" evidence="10">
    <location>
        <begin position="581"/>
        <end position="643"/>
    </location>
</feature>
<feature type="compositionally biased region" description="Polar residues" evidence="10">
    <location>
        <begin position="1225"/>
        <end position="1274"/>
    </location>
</feature>
<dbReference type="CDD" id="cd04190">
    <property type="entry name" value="Chitin_synth_C"/>
    <property type="match status" value="1"/>
</dbReference>
<reference evidence="13 14" key="1">
    <citation type="journal article" date="2016" name="Sci. Rep.">
        <title>Peltaster fructicola genome reveals evolution from an invasive phytopathogen to an ectophytic parasite.</title>
        <authorList>
            <person name="Xu C."/>
            <person name="Chen H."/>
            <person name="Gleason M.L."/>
            <person name="Xu J.R."/>
            <person name="Liu H."/>
            <person name="Zhang R."/>
            <person name="Sun G."/>
        </authorList>
    </citation>
    <scope>NUCLEOTIDE SEQUENCE [LARGE SCALE GENOMIC DNA]</scope>
    <source>
        <strain evidence="13 14">LNHT1506</strain>
    </source>
</reference>
<evidence type="ECO:0000256" key="10">
    <source>
        <dbReference type="SAM" id="MobiDB-lite"/>
    </source>
</evidence>
<keyword evidence="6 11" id="KW-0812">Transmembrane</keyword>
<evidence type="ECO:0000256" key="2">
    <source>
        <dbReference type="ARBA" id="ARBA00012543"/>
    </source>
</evidence>
<evidence type="ECO:0000256" key="11">
    <source>
        <dbReference type="SAM" id="Phobius"/>
    </source>
</evidence>
<keyword evidence="3" id="KW-1003">Cell membrane</keyword>
<dbReference type="EMBL" id="CP051139">
    <property type="protein sequence ID" value="QIW96384.1"/>
    <property type="molecule type" value="Genomic_DNA"/>
</dbReference>
<evidence type="ECO:0000256" key="9">
    <source>
        <dbReference type="ARBA" id="ARBA00023180"/>
    </source>
</evidence>
<evidence type="ECO:0000256" key="5">
    <source>
        <dbReference type="ARBA" id="ARBA00022679"/>
    </source>
</evidence>
<dbReference type="InterPro" id="IPR004835">
    <property type="entry name" value="Chitin_synth"/>
</dbReference>
<evidence type="ECO:0000256" key="3">
    <source>
        <dbReference type="ARBA" id="ARBA00022475"/>
    </source>
</evidence>
<feature type="domain" description="Chitin synthase 4-like" evidence="12">
    <location>
        <begin position="434"/>
        <end position="514"/>
    </location>
</feature>
<dbReference type="AlphaFoldDB" id="A0A6H0XP29"/>
<dbReference type="GO" id="GO:0004100">
    <property type="term" value="F:chitin synthase activity"/>
    <property type="evidence" value="ECO:0007669"/>
    <property type="project" value="UniProtKB-EC"/>
</dbReference>
<protein>
    <recommendedName>
        <fullName evidence="2">chitin synthase</fullName>
        <ecNumber evidence="2">2.4.1.16</ecNumber>
    </recommendedName>
</protein>
<organism evidence="13 14">
    <name type="scientific">Peltaster fructicola</name>
    <dbReference type="NCBI Taxonomy" id="286661"/>
    <lineage>
        <taxon>Eukaryota</taxon>
        <taxon>Fungi</taxon>
        <taxon>Dikarya</taxon>
        <taxon>Ascomycota</taxon>
        <taxon>Pezizomycotina</taxon>
        <taxon>Dothideomycetes</taxon>
        <taxon>Dothideomycetes incertae sedis</taxon>
        <taxon>Peltaster</taxon>
    </lineage>
</organism>
<dbReference type="PANTHER" id="PTHR22914">
    <property type="entry name" value="CHITIN SYNTHASE"/>
    <property type="match status" value="1"/>
</dbReference>
<dbReference type="SUPFAM" id="SSF53448">
    <property type="entry name" value="Nucleotide-diphospho-sugar transferases"/>
    <property type="match status" value="1"/>
</dbReference>
<dbReference type="GO" id="GO:0006031">
    <property type="term" value="P:chitin biosynthetic process"/>
    <property type="evidence" value="ECO:0007669"/>
    <property type="project" value="TreeGrafter"/>
</dbReference>
<feature type="compositionally biased region" description="Basic and acidic residues" evidence="10">
    <location>
        <begin position="11"/>
        <end position="21"/>
    </location>
</feature>
<dbReference type="Pfam" id="PF22997">
    <property type="entry name" value="CHS4"/>
    <property type="match status" value="1"/>
</dbReference>
<feature type="transmembrane region" description="Helical" evidence="11">
    <location>
        <begin position="1121"/>
        <end position="1142"/>
    </location>
</feature>
<dbReference type="EC" id="2.4.1.16" evidence="2"/>
<dbReference type="InterPro" id="IPR029044">
    <property type="entry name" value="Nucleotide-diphossugar_trans"/>
</dbReference>
<dbReference type="Proteomes" id="UP000503462">
    <property type="component" value="Chromosome 1"/>
</dbReference>
<feature type="transmembrane region" description="Helical" evidence="11">
    <location>
        <begin position="272"/>
        <end position="294"/>
    </location>
</feature>
<dbReference type="Pfam" id="PF03142">
    <property type="entry name" value="Chitin_synth_2"/>
    <property type="match status" value="1"/>
</dbReference>
<evidence type="ECO:0000313" key="14">
    <source>
        <dbReference type="Proteomes" id="UP000503462"/>
    </source>
</evidence>
<feature type="region of interest" description="Disordered" evidence="10">
    <location>
        <begin position="1221"/>
        <end position="1274"/>
    </location>
</feature>
<dbReference type="OrthoDB" id="370884at2759"/>
<keyword evidence="7 11" id="KW-1133">Transmembrane helix</keyword>
<keyword evidence="5" id="KW-0808">Transferase</keyword>
<feature type="region of interest" description="Disordered" evidence="10">
    <location>
        <begin position="1"/>
        <end position="150"/>
    </location>
</feature>
<keyword evidence="8 11" id="KW-0472">Membrane</keyword>
<accession>A0A6H0XP29</accession>
<keyword evidence="14" id="KW-1185">Reference proteome</keyword>
<feature type="compositionally biased region" description="Polar residues" evidence="10">
    <location>
        <begin position="596"/>
        <end position="615"/>
    </location>
</feature>
<evidence type="ECO:0000256" key="8">
    <source>
        <dbReference type="ARBA" id="ARBA00023136"/>
    </source>
</evidence>
<evidence type="ECO:0000256" key="7">
    <source>
        <dbReference type="ARBA" id="ARBA00022989"/>
    </source>
</evidence>
<keyword evidence="4" id="KW-0328">Glycosyltransferase</keyword>
<comment type="subcellular location">
    <subcellularLocation>
        <location evidence="1">Cell membrane</location>
        <topology evidence="1">Multi-pass membrane protein</topology>
    </subcellularLocation>
</comment>
<feature type="compositionally biased region" description="Basic and acidic residues" evidence="10">
    <location>
        <begin position="184"/>
        <end position="198"/>
    </location>
</feature>
<dbReference type="GO" id="GO:0005886">
    <property type="term" value="C:plasma membrane"/>
    <property type="evidence" value="ECO:0007669"/>
    <property type="project" value="UniProtKB-SubCell"/>
</dbReference>
<proteinExistence type="predicted"/>
<feature type="compositionally biased region" description="Basic residues" evidence="10">
    <location>
        <begin position="202"/>
        <end position="211"/>
    </location>
</feature>
<evidence type="ECO:0000256" key="4">
    <source>
        <dbReference type="ARBA" id="ARBA00022676"/>
    </source>
</evidence>
<evidence type="ECO:0000259" key="12">
    <source>
        <dbReference type="Pfam" id="PF22997"/>
    </source>
</evidence>
<evidence type="ECO:0000313" key="13">
    <source>
        <dbReference type="EMBL" id="QIW96384.1"/>
    </source>
</evidence>
<feature type="compositionally biased region" description="Basic and acidic residues" evidence="10">
    <location>
        <begin position="124"/>
        <end position="145"/>
    </location>
</feature>